<name>A0A5N6U353_ASPAV</name>
<dbReference type="AlphaFoldDB" id="A0A5N6U353"/>
<gene>
    <name evidence="2" type="ORF">BDV25DRAFT_127610</name>
</gene>
<sequence>MAEIKAYSTDLDMFRQVFSSPQRRNLLRTLHYEIDLPTYSKNRIFCLERRREHRANNESFTRGMRDLYDVIGSWGMHGIDLTLVASSPMDPGRRPPELEPGLMHERWSFDDNYLTLDEVSLPQTQSVEALRIANGARSMHPSAIGRIISSLPHLQRLALELNAPKAKRVEMQDEHRSCLAHALVSTSLSNLRTLNIYIEQGIPSNHNFQNRPYDPKYPNGDILNAAIRQLAENTHLTNLSLTGDWLVSPELFNGEKTFPYLEKVNIQGALITYDGRWYYTGNPTDIEASYENIRDDVDDGSDSDSNSSFNSKGGDPLPEGREALLNGHEPYHMWRTRPDPQMFDPLMKIMATAIPRMPSLQNFRFSMGTNSMFYHGIIFEYLKPRQHTEWFEYPRSLAEMDKIRCYVTCMPEARWDVPGDVFALWKEVVGDRGAVAVETFPM</sequence>
<dbReference type="OrthoDB" id="5333491at2759"/>
<protein>
    <submittedName>
        <fullName evidence="2">Uncharacterized protein</fullName>
    </submittedName>
</protein>
<feature type="region of interest" description="Disordered" evidence="1">
    <location>
        <begin position="294"/>
        <end position="322"/>
    </location>
</feature>
<keyword evidence="3" id="KW-1185">Reference proteome</keyword>
<evidence type="ECO:0000313" key="3">
    <source>
        <dbReference type="Proteomes" id="UP000325780"/>
    </source>
</evidence>
<accession>A0A5N6U353</accession>
<feature type="compositionally biased region" description="Low complexity" evidence="1">
    <location>
        <begin position="303"/>
        <end position="315"/>
    </location>
</feature>
<proteinExistence type="predicted"/>
<reference evidence="2 3" key="1">
    <citation type="submission" date="2019-04" db="EMBL/GenBank/DDBJ databases">
        <title>Friends and foes A comparative genomics study of 23 Aspergillus species from section Flavi.</title>
        <authorList>
            <consortium name="DOE Joint Genome Institute"/>
            <person name="Kjaerbolling I."/>
            <person name="Vesth T."/>
            <person name="Frisvad J.C."/>
            <person name="Nybo J.L."/>
            <person name="Theobald S."/>
            <person name="Kildgaard S."/>
            <person name="Isbrandt T."/>
            <person name="Kuo A."/>
            <person name="Sato A."/>
            <person name="Lyhne E.K."/>
            <person name="Kogle M.E."/>
            <person name="Wiebenga A."/>
            <person name="Kun R.S."/>
            <person name="Lubbers R.J."/>
            <person name="Makela M.R."/>
            <person name="Barry K."/>
            <person name="Chovatia M."/>
            <person name="Clum A."/>
            <person name="Daum C."/>
            <person name="Haridas S."/>
            <person name="He G."/>
            <person name="LaButti K."/>
            <person name="Lipzen A."/>
            <person name="Mondo S."/>
            <person name="Riley R."/>
            <person name="Salamov A."/>
            <person name="Simmons B.A."/>
            <person name="Magnuson J.K."/>
            <person name="Henrissat B."/>
            <person name="Mortensen U.H."/>
            <person name="Larsen T.O."/>
            <person name="Devries R.P."/>
            <person name="Grigoriev I.V."/>
            <person name="Machida M."/>
            <person name="Baker S.E."/>
            <person name="Andersen M.R."/>
        </authorList>
    </citation>
    <scope>NUCLEOTIDE SEQUENCE [LARGE SCALE GENOMIC DNA]</scope>
    <source>
        <strain evidence="2 3">IBT 18842</strain>
    </source>
</reference>
<dbReference type="SUPFAM" id="SSF52047">
    <property type="entry name" value="RNI-like"/>
    <property type="match status" value="1"/>
</dbReference>
<evidence type="ECO:0000256" key="1">
    <source>
        <dbReference type="SAM" id="MobiDB-lite"/>
    </source>
</evidence>
<dbReference type="Proteomes" id="UP000325780">
    <property type="component" value="Unassembled WGS sequence"/>
</dbReference>
<evidence type="ECO:0000313" key="2">
    <source>
        <dbReference type="EMBL" id="KAE8152992.1"/>
    </source>
</evidence>
<dbReference type="EMBL" id="ML742045">
    <property type="protein sequence ID" value="KAE8152992.1"/>
    <property type="molecule type" value="Genomic_DNA"/>
</dbReference>
<organism evidence="2 3">
    <name type="scientific">Aspergillus avenaceus</name>
    <dbReference type="NCBI Taxonomy" id="36643"/>
    <lineage>
        <taxon>Eukaryota</taxon>
        <taxon>Fungi</taxon>
        <taxon>Dikarya</taxon>
        <taxon>Ascomycota</taxon>
        <taxon>Pezizomycotina</taxon>
        <taxon>Eurotiomycetes</taxon>
        <taxon>Eurotiomycetidae</taxon>
        <taxon>Eurotiales</taxon>
        <taxon>Aspergillaceae</taxon>
        <taxon>Aspergillus</taxon>
        <taxon>Aspergillus subgen. Circumdati</taxon>
    </lineage>
</organism>